<feature type="compositionally biased region" description="Low complexity" evidence="1">
    <location>
        <begin position="60"/>
        <end position="70"/>
    </location>
</feature>
<dbReference type="Proteomes" id="UP000298663">
    <property type="component" value="Unassembled WGS sequence"/>
</dbReference>
<gene>
    <name evidence="2" type="ORF">L596_027127</name>
</gene>
<keyword evidence="3" id="KW-1185">Reference proteome</keyword>
<accession>A0A4U5M3E8</accession>
<dbReference type="EMBL" id="AZBU02000010">
    <property type="protein sequence ID" value="TKR63279.1"/>
    <property type="molecule type" value="Genomic_DNA"/>
</dbReference>
<evidence type="ECO:0000313" key="3">
    <source>
        <dbReference type="Proteomes" id="UP000298663"/>
    </source>
</evidence>
<feature type="region of interest" description="Disordered" evidence="1">
    <location>
        <begin position="51"/>
        <end position="70"/>
    </location>
</feature>
<reference evidence="2 3" key="1">
    <citation type="journal article" date="2015" name="Genome Biol.">
        <title>Comparative genomics of Steinernema reveals deeply conserved gene regulatory networks.</title>
        <authorList>
            <person name="Dillman A.R."/>
            <person name="Macchietto M."/>
            <person name="Porter C.F."/>
            <person name="Rogers A."/>
            <person name="Williams B."/>
            <person name="Antoshechkin I."/>
            <person name="Lee M.M."/>
            <person name="Goodwin Z."/>
            <person name="Lu X."/>
            <person name="Lewis E.E."/>
            <person name="Goodrich-Blair H."/>
            <person name="Stock S.P."/>
            <person name="Adams B.J."/>
            <person name="Sternberg P.W."/>
            <person name="Mortazavi A."/>
        </authorList>
    </citation>
    <scope>NUCLEOTIDE SEQUENCE [LARGE SCALE GENOMIC DNA]</scope>
    <source>
        <strain evidence="2 3">ALL</strain>
    </source>
</reference>
<proteinExistence type="predicted"/>
<sequence length="70" mass="7602">MKTGLAFQFEELTPSAASGKQTLTKECSEIDARNPLGFCIHIHCSGDQTVNHPVFHPPDSIRSSSNSRSS</sequence>
<protein>
    <submittedName>
        <fullName evidence="2">Uncharacterized protein</fullName>
    </submittedName>
</protein>
<evidence type="ECO:0000256" key="1">
    <source>
        <dbReference type="SAM" id="MobiDB-lite"/>
    </source>
</evidence>
<dbReference type="AlphaFoldDB" id="A0A4U5M3E8"/>
<reference evidence="2 3" key="2">
    <citation type="journal article" date="2019" name="G3 (Bethesda)">
        <title>Hybrid Assembly of the Genome of the Entomopathogenic Nematode Steinernema carpocapsae Identifies the X-Chromosome.</title>
        <authorList>
            <person name="Serra L."/>
            <person name="Macchietto M."/>
            <person name="Macias-Munoz A."/>
            <person name="McGill C.J."/>
            <person name="Rodriguez I.M."/>
            <person name="Rodriguez B."/>
            <person name="Murad R."/>
            <person name="Mortazavi A."/>
        </authorList>
    </citation>
    <scope>NUCLEOTIDE SEQUENCE [LARGE SCALE GENOMIC DNA]</scope>
    <source>
        <strain evidence="2 3">ALL</strain>
    </source>
</reference>
<comment type="caution">
    <text evidence="2">The sequence shown here is derived from an EMBL/GenBank/DDBJ whole genome shotgun (WGS) entry which is preliminary data.</text>
</comment>
<name>A0A4U5M3E8_STECR</name>
<evidence type="ECO:0000313" key="2">
    <source>
        <dbReference type="EMBL" id="TKR63279.1"/>
    </source>
</evidence>
<organism evidence="2 3">
    <name type="scientific">Steinernema carpocapsae</name>
    <name type="common">Entomopathogenic nematode</name>
    <dbReference type="NCBI Taxonomy" id="34508"/>
    <lineage>
        <taxon>Eukaryota</taxon>
        <taxon>Metazoa</taxon>
        <taxon>Ecdysozoa</taxon>
        <taxon>Nematoda</taxon>
        <taxon>Chromadorea</taxon>
        <taxon>Rhabditida</taxon>
        <taxon>Tylenchina</taxon>
        <taxon>Panagrolaimomorpha</taxon>
        <taxon>Strongyloidoidea</taxon>
        <taxon>Steinernematidae</taxon>
        <taxon>Steinernema</taxon>
    </lineage>
</organism>